<protein>
    <submittedName>
        <fullName evidence="2">Uncharacterized protein</fullName>
    </submittedName>
</protein>
<evidence type="ECO:0000256" key="1">
    <source>
        <dbReference type="SAM" id="SignalP"/>
    </source>
</evidence>
<evidence type="ECO:0000313" key="3">
    <source>
        <dbReference type="Proteomes" id="UP001430360"/>
    </source>
</evidence>
<accession>A0ABS8U9X7</accession>
<gene>
    <name evidence="2" type="ORF">LTT95_04955</name>
</gene>
<comment type="caution">
    <text evidence="2">The sequence shown here is derived from an EMBL/GenBank/DDBJ whole genome shotgun (WGS) entry which is preliminary data.</text>
</comment>
<reference evidence="2" key="1">
    <citation type="submission" date="2021-12" db="EMBL/GenBank/DDBJ databases">
        <authorList>
            <person name="Ulrich A."/>
        </authorList>
    </citation>
    <scope>NUCLEOTIDE SEQUENCE</scope>
    <source>
        <strain evidence="2">A1P009</strain>
    </source>
</reference>
<keyword evidence="1" id="KW-0732">Signal</keyword>
<feature type="chain" id="PRO_5045994761" evidence="1">
    <location>
        <begin position="32"/>
        <end position="92"/>
    </location>
</feature>
<organism evidence="2 3">
    <name type="scientific">Luteimonas fraxinea</name>
    <dbReference type="NCBI Taxonomy" id="2901869"/>
    <lineage>
        <taxon>Bacteria</taxon>
        <taxon>Pseudomonadati</taxon>
        <taxon>Pseudomonadota</taxon>
        <taxon>Gammaproteobacteria</taxon>
        <taxon>Lysobacterales</taxon>
        <taxon>Lysobacteraceae</taxon>
        <taxon>Luteimonas</taxon>
    </lineage>
</organism>
<evidence type="ECO:0000313" key="2">
    <source>
        <dbReference type="EMBL" id="MCD9096285.1"/>
    </source>
</evidence>
<keyword evidence="3" id="KW-1185">Reference proteome</keyword>
<dbReference type="RefSeq" id="WP_232134812.1">
    <property type="nucleotide sequence ID" value="NZ_JAJQKU010000002.1"/>
</dbReference>
<dbReference type="EMBL" id="JAJQKU010000002">
    <property type="protein sequence ID" value="MCD9096285.1"/>
    <property type="molecule type" value="Genomic_DNA"/>
</dbReference>
<feature type="signal peptide" evidence="1">
    <location>
        <begin position="1"/>
        <end position="31"/>
    </location>
</feature>
<proteinExistence type="predicted"/>
<name>A0ABS8U9X7_9GAMM</name>
<sequence>MNRRLHTPIIACTAFALALSAGLLFAGPALSAGELAPPPVAVAVAVTARAQAERAATTTDIEAETPRPRARRARSGFALPYFSFARGAGGRS</sequence>
<dbReference type="Proteomes" id="UP001430360">
    <property type="component" value="Unassembled WGS sequence"/>
</dbReference>
<reference evidence="2" key="2">
    <citation type="journal article" date="2022" name="Syst. Appl. Microbiol.">
        <title>Physiological and genomic characterisation of Luteimonas fraxinea sp. nov., a bacterial species associated with trees tolerant to ash dieback.</title>
        <authorList>
            <person name="Ulrich K."/>
            <person name="Becker R."/>
            <person name="Behrendt U."/>
            <person name="Kube M."/>
            <person name="Schneck V."/>
            <person name="Ulrich A."/>
        </authorList>
    </citation>
    <scope>NUCLEOTIDE SEQUENCE</scope>
    <source>
        <strain evidence="2">A1P009</strain>
    </source>
</reference>